<keyword evidence="3" id="KW-1185">Reference proteome</keyword>
<feature type="region of interest" description="Disordered" evidence="1">
    <location>
        <begin position="1"/>
        <end position="35"/>
    </location>
</feature>
<organism evidence="2 3">
    <name type="scientific">Adineta ricciae</name>
    <name type="common">Rotifer</name>
    <dbReference type="NCBI Taxonomy" id="249248"/>
    <lineage>
        <taxon>Eukaryota</taxon>
        <taxon>Metazoa</taxon>
        <taxon>Spiralia</taxon>
        <taxon>Gnathifera</taxon>
        <taxon>Rotifera</taxon>
        <taxon>Eurotatoria</taxon>
        <taxon>Bdelloidea</taxon>
        <taxon>Adinetida</taxon>
        <taxon>Adinetidae</taxon>
        <taxon>Adineta</taxon>
    </lineage>
</organism>
<dbReference type="AlphaFoldDB" id="A0A816C7G8"/>
<evidence type="ECO:0000313" key="2">
    <source>
        <dbReference type="EMBL" id="CAF1618307.1"/>
    </source>
</evidence>
<feature type="compositionally biased region" description="Polar residues" evidence="1">
    <location>
        <begin position="1"/>
        <end position="22"/>
    </location>
</feature>
<proteinExistence type="predicted"/>
<name>A0A816C7G8_ADIRI</name>
<gene>
    <name evidence="2" type="ORF">XAT740_LOCUS49875</name>
</gene>
<feature type="compositionally biased region" description="Basic and acidic residues" evidence="1">
    <location>
        <begin position="24"/>
        <end position="35"/>
    </location>
</feature>
<comment type="caution">
    <text evidence="2">The sequence shown here is derived from an EMBL/GenBank/DDBJ whole genome shotgun (WGS) entry which is preliminary data.</text>
</comment>
<accession>A0A816C7G8</accession>
<reference evidence="2" key="1">
    <citation type="submission" date="2021-02" db="EMBL/GenBank/DDBJ databases">
        <authorList>
            <person name="Nowell W R."/>
        </authorList>
    </citation>
    <scope>NUCLEOTIDE SEQUENCE</scope>
</reference>
<feature type="non-terminal residue" evidence="2">
    <location>
        <position position="53"/>
    </location>
</feature>
<dbReference type="Proteomes" id="UP000663828">
    <property type="component" value="Unassembled WGS sequence"/>
</dbReference>
<evidence type="ECO:0000256" key="1">
    <source>
        <dbReference type="SAM" id="MobiDB-lite"/>
    </source>
</evidence>
<dbReference type="EMBL" id="CAJNOR010007498">
    <property type="protein sequence ID" value="CAF1618307.1"/>
    <property type="molecule type" value="Genomic_DNA"/>
</dbReference>
<protein>
    <submittedName>
        <fullName evidence="2">Uncharacterized protein</fullName>
    </submittedName>
</protein>
<evidence type="ECO:0000313" key="3">
    <source>
        <dbReference type="Proteomes" id="UP000663828"/>
    </source>
</evidence>
<sequence length="53" mass="5998">MEAEQQDSARPSLHTDTLQLPNSHEIEISDRQRKSSVSIDHKSLLTYSAYAVL</sequence>